<dbReference type="AlphaFoldDB" id="A0A1J4Q4Z4"/>
<proteinExistence type="predicted"/>
<evidence type="ECO:0000313" key="2">
    <source>
        <dbReference type="Proteomes" id="UP000034838"/>
    </source>
</evidence>
<dbReference type="InterPro" id="IPR046267">
    <property type="entry name" value="DUF6300"/>
</dbReference>
<dbReference type="RefSeq" id="WP_046427599.1">
    <property type="nucleotide sequence ID" value="NZ_LBDA02000013.1"/>
</dbReference>
<protein>
    <submittedName>
        <fullName evidence="1">Uncharacterized protein</fullName>
    </submittedName>
</protein>
<sequence length="119" mass="13060">MTDPSAGDEAIHLRVGATPPCTRCEGPTVLQVRFPYSWTSGNGNILKGLRESTLCPVCDQERTEAEALSGLLTSRHEPDTAGLAPFVGMVAAWVESLRQERVDLDLLATEHERWQRGDL</sequence>
<accession>A0A1J4Q4Z4</accession>
<name>A0A1J4Q4Z4_9ACTN</name>
<reference evidence="1" key="1">
    <citation type="submission" date="2016-10" db="EMBL/GenBank/DDBJ databases">
        <title>Genome sequence of Streptomyces malaysiense MUSC 136.</title>
        <authorList>
            <person name="Lee L.-H."/>
            <person name="Ser H.-L."/>
        </authorList>
    </citation>
    <scope>NUCLEOTIDE SEQUENCE [LARGE SCALE GENOMIC DNA]</scope>
    <source>
        <strain evidence="1">MUSC 136</strain>
    </source>
</reference>
<comment type="caution">
    <text evidence="1">The sequence shown here is derived from an EMBL/GenBank/DDBJ whole genome shotgun (WGS) entry which is preliminary data.</text>
</comment>
<evidence type="ECO:0000313" key="1">
    <source>
        <dbReference type="EMBL" id="OIK28205.1"/>
    </source>
</evidence>
<keyword evidence="2" id="KW-1185">Reference proteome</keyword>
<gene>
    <name evidence="1" type="ORF">VT52_007570</name>
</gene>
<dbReference type="EMBL" id="LBDA02000013">
    <property type="protein sequence ID" value="OIK28205.1"/>
    <property type="molecule type" value="Genomic_DNA"/>
</dbReference>
<dbReference type="Pfam" id="PF19817">
    <property type="entry name" value="DUF6300"/>
    <property type="match status" value="1"/>
</dbReference>
<organism evidence="1 2">
    <name type="scientific">Streptomyces malaysiense</name>
    <dbReference type="NCBI Taxonomy" id="1428626"/>
    <lineage>
        <taxon>Bacteria</taxon>
        <taxon>Bacillati</taxon>
        <taxon>Actinomycetota</taxon>
        <taxon>Actinomycetes</taxon>
        <taxon>Kitasatosporales</taxon>
        <taxon>Streptomycetaceae</taxon>
        <taxon>Streptomyces</taxon>
    </lineage>
</organism>
<dbReference type="OrthoDB" id="3538861at2"/>
<dbReference type="Proteomes" id="UP000034838">
    <property type="component" value="Unassembled WGS sequence"/>
</dbReference>